<protein>
    <recommendedName>
        <fullName evidence="4">Transmembrane protein</fullName>
    </recommendedName>
</protein>
<evidence type="ECO:0000313" key="3">
    <source>
        <dbReference type="Proteomes" id="UP000032304"/>
    </source>
</evidence>
<organism evidence="2 3">
    <name type="scientific">Gossypium raimondii</name>
    <name type="common">Peruvian cotton</name>
    <name type="synonym">Gossypium klotzschianum subsp. raimondii</name>
    <dbReference type="NCBI Taxonomy" id="29730"/>
    <lineage>
        <taxon>Eukaryota</taxon>
        <taxon>Viridiplantae</taxon>
        <taxon>Streptophyta</taxon>
        <taxon>Embryophyta</taxon>
        <taxon>Tracheophyta</taxon>
        <taxon>Spermatophyta</taxon>
        <taxon>Magnoliopsida</taxon>
        <taxon>eudicotyledons</taxon>
        <taxon>Gunneridae</taxon>
        <taxon>Pentapetalae</taxon>
        <taxon>rosids</taxon>
        <taxon>malvids</taxon>
        <taxon>Malvales</taxon>
        <taxon>Malvaceae</taxon>
        <taxon>Malvoideae</taxon>
        <taxon>Gossypium</taxon>
    </lineage>
</organism>
<keyword evidence="3" id="KW-1185">Reference proteome</keyword>
<dbReference type="PANTHER" id="PTHR36753">
    <property type="entry name" value="TRANSMEMBRANE PROTEIN"/>
    <property type="match status" value="1"/>
</dbReference>
<evidence type="ECO:0000313" key="2">
    <source>
        <dbReference type="EMBL" id="KJB81542.1"/>
    </source>
</evidence>
<dbReference type="Gramene" id="KJB81542">
    <property type="protein sequence ID" value="KJB81542"/>
    <property type="gene ID" value="B456_013G149400"/>
</dbReference>
<feature type="transmembrane region" description="Helical" evidence="1">
    <location>
        <begin position="7"/>
        <end position="29"/>
    </location>
</feature>
<dbReference type="Proteomes" id="UP000032304">
    <property type="component" value="Chromosome 13"/>
</dbReference>
<dbReference type="OMA" id="CCTCLVI"/>
<evidence type="ECO:0000256" key="1">
    <source>
        <dbReference type="SAM" id="Phobius"/>
    </source>
</evidence>
<proteinExistence type="predicted"/>
<accession>A0A0D2SEI2</accession>
<name>A0A0D2SEI2_GOSRA</name>
<dbReference type="PANTHER" id="PTHR36753:SF2">
    <property type="entry name" value="TRANSMEMBRANE PROTEIN"/>
    <property type="match status" value="1"/>
</dbReference>
<evidence type="ECO:0008006" key="4">
    <source>
        <dbReference type="Google" id="ProtNLM"/>
    </source>
</evidence>
<gene>
    <name evidence="2" type="ORF">B456_013G149400</name>
</gene>
<sequence>MCFGRICMCCTCLVIIVIVIGTLFGFGVFKKGIEKIKNSTHDEIDFYPCDPLFSPCGRPVLGYGAPLQF</sequence>
<dbReference type="AlphaFoldDB" id="A0A0D2SEI2"/>
<keyword evidence="1" id="KW-0472">Membrane</keyword>
<keyword evidence="1" id="KW-0812">Transmembrane</keyword>
<reference evidence="2 3" key="1">
    <citation type="journal article" date="2012" name="Nature">
        <title>Repeated polyploidization of Gossypium genomes and the evolution of spinnable cotton fibres.</title>
        <authorList>
            <person name="Paterson A.H."/>
            <person name="Wendel J.F."/>
            <person name="Gundlach H."/>
            <person name="Guo H."/>
            <person name="Jenkins J."/>
            <person name="Jin D."/>
            <person name="Llewellyn D."/>
            <person name="Showmaker K.C."/>
            <person name="Shu S."/>
            <person name="Udall J."/>
            <person name="Yoo M.J."/>
            <person name="Byers R."/>
            <person name="Chen W."/>
            <person name="Doron-Faigenboim A."/>
            <person name="Duke M.V."/>
            <person name="Gong L."/>
            <person name="Grimwood J."/>
            <person name="Grover C."/>
            <person name="Grupp K."/>
            <person name="Hu G."/>
            <person name="Lee T.H."/>
            <person name="Li J."/>
            <person name="Lin L."/>
            <person name="Liu T."/>
            <person name="Marler B.S."/>
            <person name="Page J.T."/>
            <person name="Roberts A.W."/>
            <person name="Romanel E."/>
            <person name="Sanders W.S."/>
            <person name="Szadkowski E."/>
            <person name="Tan X."/>
            <person name="Tang H."/>
            <person name="Xu C."/>
            <person name="Wang J."/>
            <person name="Wang Z."/>
            <person name="Zhang D."/>
            <person name="Zhang L."/>
            <person name="Ashrafi H."/>
            <person name="Bedon F."/>
            <person name="Bowers J.E."/>
            <person name="Brubaker C.L."/>
            <person name="Chee P.W."/>
            <person name="Das S."/>
            <person name="Gingle A.R."/>
            <person name="Haigler C.H."/>
            <person name="Harker D."/>
            <person name="Hoffmann L.V."/>
            <person name="Hovav R."/>
            <person name="Jones D.C."/>
            <person name="Lemke C."/>
            <person name="Mansoor S."/>
            <person name="ur Rahman M."/>
            <person name="Rainville L.N."/>
            <person name="Rambani A."/>
            <person name="Reddy U.K."/>
            <person name="Rong J.K."/>
            <person name="Saranga Y."/>
            <person name="Scheffler B.E."/>
            <person name="Scheffler J.A."/>
            <person name="Stelly D.M."/>
            <person name="Triplett B.A."/>
            <person name="Van Deynze A."/>
            <person name="Vaslin M.F."/>
            <person name="Waghmare V.N."/>
            <person name="Walford S.A."/>
            <person name="Wright R.J."/>
            <person name="Zaki E.A."/>
            <person name="Zhang T."/>
            <person name="Dennis E.S."/>
            <person name="Mayer K.F."/>
            <person name="Peterson D.G."/>
            <person name="Rokhsar D.S."/>
            <person name="Wang X."/>
            <person name="Schmutz J."/>
        </authorList>
    </citation>
    <scope>NUCLEOTIDE SEQUENCE [LARGE SCALE GENOMIC DNA]</scope>
</reference>
<dbReference type="EMBL" id="CM001752">
    <property type="protein sequence ID" value="KJB81542.1"/>
    <property type="molecule type" value="Genomic_DNA"/>
</dbReference>
<keyword evidence="1" id="KW-1133">Transmembrane helix</keyword>